<dbReference type="EMBL" id="CADEPM010000007">
    <property type="protein sequence ID" value="CAB3408364.1"/>
    <property type="molecule type" value="Genomic_DNA"/>
</dbReference>
<evidence type="ECO:0000313" key="2">
    <source>
        <dbReference type="EMBL" id="CAB3408364.1"/>
    </source>
</evidence>
<protein>
    <submittedName>
        <fullName evidence="2">Uncharacterized protein</fullName>
    </submittedName>
</protein>
<feature type="region of interest" description="Disordered" evidence="1">
    <location>
        <begin position="815"/>
        <end position="925"/>
    </location>
</feature>
<gene>
    <name evidence="2" type="ORF">CBOVIS_LOCUS10151</name>
</gene>
<feature type="compositionally biased region" description="Basic residues" evidence="1">
    <location>
        <begin position="8"/>
        <end position="27"/>
    </location>
</feature>
<sequence length="925" mass="107659">MNRGNPKYGRRQKRNNKRKNSKINLRKRSLERIKENDSKEKVEVEENIVIQENNDVVEAKNRDVPASPVIEEKAAEVEVSEDVALTEIDGPPNLEMPSFRTPPSSVFFTYNPPSSFTPYPPPPPPLPPVHQSPQQFQYFPSVQRQPQYFQPLPQQHYVPIKNEADEFVAIDIKESIINMEKRDASLYFEKMFGGFLTGINPLYRLGCDVKLCDTFDGEEIRNVFDKLIAVGLRNAWPFDDPTLVVTDDELRRIFTSIYAEVKVCFFVAGLQRGYMCKMMYQKTLNEEYFNGIDVIKELKFFDAICKKIATKFPKIDELGIDKDCRKVFDLLLPNLLEFNTEVLYANGVNDELASLCDRKSNGFEVSESDIDEMLEWSLKEKGFGDFPPTAYNYPELFTTRKQFDKYVEANPVAIPLDIYDYRIFEVLDIMQAVTDIRVKISAARAITNILKCLSPEERNEIFTLHKDARKFTMSSMLGCEAVKFEVEPLVENRCKYFKMFYPILGVEKPNENSEIDPFDLSFVLMYLYMKHITVEVNHIIFKLLSLKLNKSTENDIKAVRQAIHLLPDSLKSHLELCQPYSEGDESREVPMTSMYFQVLHVLRTEKEERIFPKFCTFLKNLIRDLALLALQKYTIPDEKFQTEKYDFISYILKQCFHICHTNKITLDIEDFLEKWKALNHPWFVMANLTYAESFCYMLDYPIQYPWKNDHWDEKTEESEKTDAKKYARVVEVLTAWPINAVGQKNTSKKNKSFLAYIVKHVVPENVDRAELYNAMDEFVGKMTVRETLKPVLYNEINKARSYTNGNEYVMSEDIASNEEAESQENSQECEIVEEDETQKEVTEDEEEKEQKKKEISTNEEENEASFYLTLKDLTDSKPDEVEALESEDSKPKIEGEQISEPEVVEIEEQPEEKHDKQPTEEGSSE</sequence>
<feature type="compositionally biased region" description="Acidic residues" evidence="1">
    <location>
        <begin position="830"/>
        <end position="847"/>
    </location>
</feature>
<reference evidence="2 3" key="1">
    <citation type="submission" date="2020-04" db="EMBL/GenBank/DDBJ databases">
        <authorList>
            <person name="Laetsch R D."/>
            <person name="Stevens L."/>
            <person name="Kumar S."/>
            <person name="Blaxter L. M."/>
        </authorList>
    </citation>
    <scope>NUCLEOTIDE SEQUENCE [LARGE SCALE GENOMIC DNA]</scope>
</reference>
<proteinExistence type="predicted"/>
<organism evidence="2 3">
    <name type="scientific">Caenorhabditis bovis</name>
    <dbReference type="NCBI Taxonomy" id="2654633"/>
    <lineage>
        <taxon>Eukaryota</taxon>
        <taxon>Metazoa</taxon>
        <taxon>Ecdysozoa</taxon>
        <taxon>Nematoda</taxon>
        <taxon>Chromadorea</taxon>
        <taxon>Rhabditida</taxon>
        <taxon>Rhabditina</taxon>
        <taxon>Rhabditomorpha</taxon>
        <taxon>Rhabditoidea</taxon>
        <taxon>Rhabditidae</taxon>
        <taxon>Peloderinae</taxon>
        <taxon>Caenorhabditis</taxon>
    </lineage>
</organism>
<feature type="compositionally biased region" description="Acidic residues" evidence="1">
    <location>
        <begin position="897"/>
        <end position="910"/>
    </location>
</feature>
<dbReference type="Proteomes" id="UP000494206">
    <property type="component" value="Unassembled WGS sequence"/>
</dbReference>
<comment type="caution">
    <text evidence="2">The sequence shown here is derived from an EMBL/GenBank/DDBJ whole genome shotgun (WGS) entry which is preliminary data.</text>
</comment>
<dbReference type="AlphaFoldDB" id="A0A8S1F3B3"/>
<evidence type="ECO:0000313" key="3">
    <source>
        <dbReference type="Proteomes" id="UP000494206"/>
    </source>
</evidence>
<keyword evidence="3" id="KW-1185">Reference proteome</keyword>
<evidence type="ECO:0000256" key="1">
    <source>
        <dbReference type="SAM" id="MobiDB-lite"/>
    </source>
</evidence>
<accession>A0A8S1F3B3</accession>
<feature type="compositionally biased region" description="Basic and acidic residues" evidence="1">
    <location>
        <begin position="28"/>
        <end position="39"/>
    </location>
</feature>
<dbReference type="OrthoDB" id="5873032at2759"/>
<name>A0A8S1F3B3_9PELO</name>
<feature type="region of interest" description="Disordered" evidence="1">
    <location>
        <begin position="1"/>
        <end position="39"/>
    </location>
</feature>